<dbReference type="Proteomes" id="UP000499080">
    <property type="component" value="Unassembled WGS sequence"/>
</dbReference>
<accession>A0A4Y2JCT0</accession>
<organism evidence="2 3">
    <name type="scientific">Araneus ventricosus</name>
    <name type="common">Orbweaver spider</name>
    <name type="synonym">Epeira ventricosa</name>
    <dbReference type="NCBI Taxonomy" id="182803"/>
    <lineage>
        <taxon>Eukaryota</taxon>
        <taxon>Metazoa</taxon>
        <taxon>Ecdysozoa</taxon>
        <taxon>Arthropoda</taxon>
        <taxon>Chelicerata</taxon>
        <taxon>Arachnida</taxon>
        <taxon>Araneae</taxon>
        <taxon>Araneomorphae</taxon>
        <taxon>Entelegynae</taxon>
        <taxon>Araneoidea</taxon>
        <taxon>Araneidae</taxon>
        <taxon>Araneus</taxon>
    </lineage>
</organism>
<dbReference type="EMBL" id="BGPR01003372">
    <property type="protein sequence ID" value="GBM87309.1"/>
    <property type="molecule type" value="Genomic_DNA"/>
</dbReference>
<gene>
    <name evidence="2" type="ORF">AVEN_169947_1</name>
</gene>
<reference evidence="2 3" key="1">
    <citation type="journal article" date="2019" name="Sci. Rep.">
        <title>Orb-weaving spider Araneus ventricosus genome elucidates the spidroin gene catalogue.</title>
        <authorList>
            <person name="Kono N."/>
            <person name="Nakamura H."/>
            <person name="Ohtoshi R."/>
            <person name="Moran D.A.P."/>
            <person name="Shinohara A."/>
            <person name="Yoshida Y."/>
            <person name="Fujiwara M."/>
            <person name="Mori M."/>
            <person name="Tomita M."/>
            <person name="Arakawa K."/>
        </authorList>
    </citation>
    <scope>NUCLEOTIDE SEQUENCE [LARGE SCALE GENOMIC DNA]</scope>
</reference>
<feature type="region of interest" description="Disordered" evidence="1">
    <location>
        <begin position="80"/>
        <end position="99"/>
    </location>
</feature>
<name>A0A4Y2JCT0_ARAVE</name>
<protein>
    <submittedName>
        <fullName evidence="2">Uncharacterized protein</fullName>
    </submittedName>
</protein>
<evidence type="ECO:0000313" key="3">
    <source>
        <dbReference type="Proteomes" id="UP000499080"/>
    </source>
</evidence>
<sequence>MVVIDNADCEPKTTQIQQFCLQQKLTEIFIAELRVQVAKSCMTKSASLHKLATSVAPRSPVTNSSERLFTLIQISKTSTKRLKHRNSHPRFEAEPYSTG</sequence>
<keyword evidence="3" id="KW-1185">Reference proteome</keyword>
<evidence type="ECO:0000256" key="1">
    <source>
        <dbReference type="SAM" id="MobiDB-lite"/>
    </source>
</evidence>
<dbReference type="AlphaFoldDB" id="A0A4Y2JCT0"/>
<evidence type="ECO:0000313" key="2">
    <source>
        <dbReference type="EMBL" id="GBM87309.1"/>
    </source>
</evidence>
<comment type="caution">
    <text evidence="2">The sequence shown here is derived from an EMBL/GenBank/DDBJ whole genome shotgun (WGS) entry which is preliminary data.</text>
</comment>
<proteinExistence type="predicted"/>